<evidence type="ECO:0000313" key="7">
    <source>
        <dbReference type="Proteomes" id="UP000028725"/>
    </source>
</evidence>
<proteinExistence type="inferred from homology"/>
<dbReference type="SUPFAM" id="SSF101852">
    <property type="entry name" value="Bacterial fluorinating enzyme, C-terminal domain"/>
    <property type="match status" value="1"/>
</dbReference>
<evidence type="ECO:0000313" key="6">
    <source>
        <dbReference type="EMBL" id="KFE71222.1"/>
    </source>
</evidence>
<dbReference type="InterPro" id="IPR046470">
    <property type="entry name" value="SAM_HAT_C"/>
</dbReference>
<dbReference type="STRING" id="394096.DB31_3352"/>
<dbReference type="Pfam" id="PF01887">
    <property type="entry name" value="SAM_HAT_N"/>
    <property type="match status" value="1"/>
</dbReference>
<evidence type="ECO:0000256" key="1">
    <source>
        <dbReference type="ARBA" id="ARBA00022691"/>
    </source>
</evidence>
<dbReference type="PANTHER" id="PTHR35092:SF1">
    <property type="entry name" value="CHLORINASE MJ1651"/>
    <property type="match status" value="1"/>
</dbReference>
<evidence type="ECO:0000256" key="3">
    <source>
        <dbReference type="SAM" id="SignalP"/>
    </source>
</evidence>
<accession>A0A085WU59</accession>
<dbReference type="InterPro" id="IPR046469">
    <property type="entry name" value="SAM_HAT_N"/>
</dbReference>
<dbReference type="PIRSF" id="PIRSF006779">
    <property type="entry name" value="UCP006779"/>
    <property type="match status" value="1"/>
</dbReference>
<dbReference type="EMBL" id="JMCB01000002">
    <property type="protein sequence ID" value="KFE71222.1"/>
    <property type="molecule type" value="Genomic_DNA"/>
</dbReference>
<feature type="domain" description="S-adenosyl-l-methionine hydroxide adenosyltransferase C-terminal" evidence="5">
    <location>
        <begin position="202"/>
        <end position="287"/>
    </location>
</feature>
<name>A0A085WU59_9BACT</name>
<evidence type="ECO:0008006" key="8">
    <source>
        <dbReference type="Google" id="ProtNLM"/>
    </source>
</evidence>
<feature type="chain" id="PRO_5001799970" description="SAM-dependent chlorinase/fluorinase" evidence="3">
    <location>
        <begin position="22"/>
        <end position="296"/>
    </location>
</feature>
<dbReference type="OrthoDB" id="9792195at2"/>
<dbReference type="AlphaFoldDB" id="A0A085WU59"/>
<comment type="caution">
    <text evidence="6">The sequence shown here is derived from an EMBL/GenBank/DDBJ whole genome shotgun (WGS) entry which is preliminary data.</text>
</comment>
<keyword evidence="1" id="KW-0949">S-adenosyl-L-methionine</keyword>
<dbReference type="InterPro" id="IPR023228">
    <property type="entry name" value="SAM_OH_AdoTrfase_N_sf"/>
</dbReference>
<dbReference type="Proteomes" id="UP000028725">
    <property type="component" value="Unassembled WGS sequence"/>
</dbReference>
<dbReference type="RefSeq" id="WP_044182920.1">
    <property type="nucleotide sequence ID" value="NZ_JMCB01000002.1"/>
</dbReference>
<evidence type="ECO:0000256" key="2">
    <source>
        <dbReference type="ARBA" id="ARBA00024035"/>
    </source>
</evidence>
<evidence type="ECO:0000259" key="4">
    <source>
        <dbReference type="Pfam" id="PF01887"/>
    </source>
</evidence>
<reference evidence="6 7" key="1">
    <citation type="submission" date="2014-04" db="EMBL/GenBank/DDBJ databases">
        <title>Genome assembly of Hyalangium minutum DSM 14724.</title>
        <authorList>
            <person name="Sharma G."/>
            <person name="Subramanian S."/>
        </authorList>
    </citation>
    <scope>NUCLEOTIDE SEQUENCE [LARGE SCALE GENOMIC DNA]</scope>
    <source>
        <strain evidence="6 7">DSM 14724</strain>
    </source>
</reference>
<protein>
    <recommendedName>
        <fullName evidence="8">SAM-dependent chlorinase/fluorinase</fullName>
    </recommendedName>
</protein>
<evidence type="ECO:0000259" key="5">
    <source>
        <dbReference type="Pfam" id="PF20257"/>
    </source>
</evidence>
<dbReference type="Pfam" id="PF20257">
    <property type="entry name" value="SAM_HAT_C"/>
    <property type="match status" value="1"/>
</dbReference>
<organism evidence="6 7">
    <name type="scientific">Hyalangium minutum</name>
    <dbReference type="NCBI Taxonomy" id="394096"/>
    <lineage>
        <taxon>Bacteria</taxon>
        <taxon>Pseudomonadati</taxon>
        <taxon>Myxococcota</taxon>
        <taxon>Myxococcia</taxon>
        <taxon>Myxococcales</taxon>
        <taxon>Cystobacterineae</taxon>
        <taxon>Archangiaceae</taxon>
        <taxon>Hyalangium</taxon>
    </lineage>
</organism>
<dbReference type="SUPFAM" id="SSF102522">
    <property type="entry name" value="Bacterial fluorinating enzyme, N-terminal domain"/>
    <property type="match status" value="1"/>
</dbReference>
<gene>
    <name evidence="6" type="ORF">DB31_3352</name>
</gene>
<dbReference type="PATRIC" id="fig|394096.3.peg.1002"/>
<dbReference type="Gene3D" id="3.40.50.10790">
    <property type="entry name" value="S-adenosyl-l-methionine hydroxide adenosyltransferase, N-terminal"/>
    <property type="match status" value="1"/>
</dbReference>
<keyword evidence="3" id="KW-0732">Signal</keyword>
<dbReference type="InterPro" id="IPR002747">
    <property type="entry name" value="SAM_OH_AdoTrfase"/>
</dbReference>
<comment type="similarity">
    <text evidence="2">Belongs to the SAM hydrolase / SAM-dependent halogenase family.</text>
</comment>
<dbReference type="PANTHER" id="PTHR35092">
    <property type="entry name" value="CHLORINASE MJ1651"/>
    <property type="match status" value="1"/>
</dbReference>
<feature type="signal peptide" evidence="3">
    <location>
        <begin position="1"/>
        <end position="21"/>
    </location>
</feature>
<dbReference type="InterPro" id="IPR023227">
    <property type="entry name" value="SAM_OH_AdoTrfase_C_sf"/>
</dbReference>
<keyword evidence="7" id="KW-1185">Reference proteome</keyword>
<sequence>MPLASRLVLLLPLLATLQAVAAEPAAPAQPTLVFMTDFGQRDDSVAICKGVMLGLEPRLRIIDLSHDVEPYSVLDGARFLAGTAPYYPAGTVFVTVIDPGVGSDRRAIVAKTKRGQYFVLPDNGLITLVERQEGLTEVRHLTNSAWNLTPSLSSTFHGRDVFAPVGARIARGDDWTQVGPVLTEWKRLEIPEAKLTDTALNGTVLAIEHPYGNLVTNADGALLAKLGYQRGDTARVTFGKGRELRLPFAATFSDVPLGKPLMYVDSRGRVAFAINQGHFAQQNGIKPLTTFVLRKK</sequence>
<dbReference type="Gene3D" id="2.40.30.90">
    <property type="entry name" value="Bacterial fluorinating enzyme like"/>
    <property type="match status" value="1"/>
</dbReference>
<feature type="domain" description="S-adenosyl-l-methionine hydroxide adenosyltransferase N-terminal" evidence="4">
    <location>
        <begin position="33"/>
        <end position="179"/>
    </location>
</feature>